<evidence type="ECO:0000313" key="3">
    <source>
        <dbReference type="Proteomes" id="UP001597011"/>
    </source>
</evidence>
<comment type="caution">
    <text evidence="2">The sequence shown here is derived from an EMBL/GenBank/DDBJ whole genome shotgun (WGS) entry which is preliminary data.</text>
</comment>
<name>A0ABW3BW81_9FLAO</name>
<evidence type="ECO:0000313" key="2">
    <source>
        <dbReference type="EMBL" id="MFD0837361.1"/>
    </source>
</evidence>
<dbReference type="InterPro" id="IPR011990">
    <property type="entry name" value="TPR-like_helical_dom_sf"/>
</dbReference>
<reference evidence="3" key="1">
    <citation type="journal article" date="2019" name="Int. J. Syst. Evol. Microbiol.">
        <title>The Global Catalogue of Microorganisms (GCM) 10K type strain sequencing project: providing services to taxonomists for standard genome sequencing and annotation.</title>
        <authorList>
            <consortium name="The Broad Institute Genomics Platform"/>
            <consortium name="The Broad Institute Genome Sequencing Center for Infectious Disease"/>
            <person name="Wu L."/>
            <person name="Ma J."/>
        </authorList>
    </citation>
    <scope>NUCLEOTIDE SEQUENCE [LARGE SCALE GENOMIC DNA]</scope>
    <source>
        <strain evidence="3">CCUG 60529</strain>
    </source>
</reference>
<feature type="repeat" description="TPR" evidence="1">
    <location>
        <begin position="210"/>
        <end position="243"/>
    </location>
</feature>
<dbReference type="PROSITE" id="PS50005">
    <property type="entry name" value="TPR"/>
    <property type="match status" value="1"/>
</dbReference>
<protein>
    <submittedName>
        <fullName evidence="2">Tetratricopeptide repeat protein</fullName>
    </submittedName>
</protein>
<dbReference type="Pfam" id="PF14559">
    <property type="entry name" value="TPR_19"/>
    <property type="match status" value="1"/>
</dbReference>
<gene>
    <name evidence="2" type="ORF">ACFQ0I_16400</name>
</gene>
<dbReference type="Proteomes" id="UP001597011">
    <property type="component" value="Unassembled WGS sequence"/>
</dbReference>
<dbReference type="SUPFAM" id="SSF48452">
    <property type="entry name" value="TPR-like"/>
    <property type="match status" value="2"/>
</dbReference>
<keyword evidence="3" id="KW-1185">Reference proteome</keyword>
<keyword evidence="1" id="KW-0802">TPR repeat</keyword>
<dbReference type="EMBL" id="JBHTIB010000028">
    <property type="protein sequence ID" value="MFD0837361.1"/>
    <property type="molecule type" value="Genomic_DNA"/>
</dbReference>
<sequence>MKIHFLITLFVLNISTGFAQKTKNEQEKPPTQAEMREMLEEFQNMSEEDKKELEKLGVKIPTLKDIPQLSNAKLVDAWEHENRLIPVRNVAKNASILKDVPLERMEFYINAVQKIVSESLKNDEKEICTKAYNYIQTLSKNNIEQGNMAMGFWLAGKPTIALHTLGQVLLTSPVDDNNLSNYASMLSLLGGQHLAIPVLNNLNSRYPNNSTILNNLAQAWFGLGEINKAEQFLDRVLLMSPKHPQATFTKAIIEESKGNTVNAIKYIKTSIQAGYSTEKENKLEELGSKLTLNDVTLSFKPGPDPLSLGSIHRPDYPTNLSELKRLKPEWEKFNEACDVKLNKLQIELIVVGENYSKDLNKLAAEDIKVFQQGNPLSKYTKVPMLAKKATLAMTEAQRHYDVRIKHLTDEFIVLTNDLSKIKNSHKRAVPEAPCKNHVDIENNYLKKYNERKKIYDEEFLTTHKQYLNEIGYWSQFTSLDENIFESIRIQFLIDWLLKNKEYQPLLYSEYESFECVDEDKNQSQWKLSEFDKVACKYNDTLDLKIIKFYNNCSRMTSKLDLKFLEITRLDNFERAIDDEYESCTIKINAEKGIGTFEKGPLKIEATAGVSIEFELDRDGIKDVNATAGAEAQATLGPNVGKKAVDVTIGIEGKISLISGKTSITTSSKINGLSNSKIVELN</sequence>
<evidence type="ECO:0000256" key="1">
    <source>
        <dbReference type="PROSITE-ProRule" id="PRU00339"/>
    </source>
</evidence>
<proteinExistence type="predicted"/>
<dbReference type="SMART" id="SM00028">
    <property type="entry name" value="TPR"/>
    <property type="match status" value="2"/>
</dbReference>
<dbReference type="Gene3D" id="1.25.40.10">
    <property type="entry name" value="Tetratricopeptide repeat domain"/>
    <property type="match status" value="1"/>
</dbReference>
<dbReference type="InterPro" id="IPR019734">
    <property type="entry name" value="TPR_rpt"/>
</dbReference>
<dbReference type="RefSeq" id="WP_379944051.1">
    <property type="nucleotide sequence ID" value="NZ_JBHTIB010000028.1"/>
</dbReference>
<accession>A0ABW3BW81</accession>
<organism evidence="2 3">
    <name type="scientific">Mariniflexile aquimaris</name>
    <dbReference type="NCBI Taxonomy" id="881009"/>
    <lineage>
        <taxon>Bacteria</taxon>
        <taxon>Pseudomonadati</taxon>
        <taxon>Bacteroidota</taxon>
        <taxon>Flavobacteriia</taxon>
        <taxon>Flavobacteriales</taxon>
        <taxon>Flavobacteriaceae</taxon>
        <taxon>Mariniflexile</taxon>
    </lineage>
</organism>